<dbReference type="InterPro" id="IPR010998">
    <property type="entry name" value="Integrase_recombinase_N"/>
</dbReference>
<reference evidence="8 9" key="1">
    <citation type="submission" date="2013-08" db="EMBL/GenBank/DDBJ databases">
        <authorList>
            <person name="Weinstock G."/>
            <person name="Sodergren E."/>
            <person name="Wylie T."/>
            <person name="Fulton L."/>
            <person name="Fulton R."/>
            <person name="Fronick C."/>
            <person name="O'Laughlin M."/>
            <person name="Godfrey J."/>
            <person name="Miner T."/>
            <person name="Herter B."/>
            <person name="Appelbaum E."/>
            <person name="Cordes M."/>
            <person name="Lek S."/>
            <person name="Wollam A."/>
            <person name="Pepin K.H."/>
            <person name="Palsikar V.B."/>
            <person name="Mitreva M."/>
            <person name="Wilson R.K."/>
        </authorList>
    </citation>
    <scope>NUCLEOTIDE SEQUENCE [LARGE SCALE GENOMIC DNA]</scope>
    <source>
        <strain evidence="8 9">F0041</strain>
    </source>
</reference>
<dbReference type="GO" id="GO:0006310">
    <property type="term" value="P:DNA recombination"/>
    <property type="evidence" value="ECO:0007669"/>
    <property type="project" value="UniProtKB-KW"/>
</dbReference>
<evidence type="ECO:0000256" key="3">
    <source>
        <dbReference type="ARBA" id="ARBA00023125"/>
    </source>
</evidence>
<dbReference type="PATRIC" id="fig|1321819.3.peg.2102"/>
<evidence type="ECO:0000256" key="5">
    <source>
        <dbReference type="PROSITE-ProRule" id="PRU01248"/>
    </source>
</evidence>
<evidence type="ECO:0000313" key="8">
    <source>
        <dbReference type="EMBL" id="ERI84617.1"/>
    </source>
</evidence>
<dbReference type="PANTHER" id="PTHR30349:SF64">
    <property type="entry name" value="PROPHAGE INTEGRASE INTD-RELATED"/>
    <property type="match status" value="1"/>
</dbReference>
<proteinExistence type="inferred from homology"/>
<evidence type="ECO:0000259" key="7">
    <source>
        <dbReference type="PROSITE" id="PS51900"/>
    </source>
</evidence>
<dbReference type="GO" id="GO:0015074">
    <property type="term" value="P:DNA integration"/>
    <property type="evidence" value="ECO:0007669"/>
    <property type="project" value="UniProtKB-KW"/>
</dbReference>
<keyword evidence="3 5" id="KW-0238">DNA-binding</keyword>
<keyword evidence="2" id="KW-0229">DNA integration</keyword>
<dbReference type="InterPro" id="IPR044068">
    <property type="entry name" value="CB"/>
</dbReference>
<evidence type="ECO:0000256" key="4">
    <source>
        <dbReference type="ARBA" id="ARBA00023172"/>
    </source>
</evidence>
<comment type="similarity">
    <text evidence="1">Belongs to the 'phage' integrase family.</text>
</comment>
<dbReference type="PROSITE" id="PS51900">
    <property type="entry name" value="CB"/>
    <property type="match status" value="1"/>
</dbReference>
<dbReference type="Gene3D" id="1.10.150.130">
    <property type="match status" value="1"/>
</dbReference>
<dbReference type="SUPFAM" id="SSF56349">
    <property type="entry name" value="DNA breaking-rejoining enzymes"/>
    <property type="match status" value="1"/>
</dbReference>
<dbReference type="InterPro" id="IPR013762">
    <property type="entry name" value="Integrase-like_cat_sf"/>
</dbReference>
<dbReference type="Pfam" id="PF13102">
    <property type="entry name" value="Phage_int_SAM_5"/>
    <property type="match status" value="1"/>
</dbReference>
<organism evidence="8 9">
    <name type="scientific">Bacteroides pyogenes F0041</name>
    <dbReference type="NCBI Taxonomy" id="1321819"/>
    <lineage>
        <taxon>Bacteria</taxon>
        <taxon>Pseudomonadati</taxon>
        <taxon>Bacteroidota</taxon>
        <taxon>Bacteroidia</taxon>
        <taxon>Bacteroidales</taxon>
        <taxon>Bacteroidaceae</taxon>
        <taxon>Bacteroides</taxon>
    </lineage>
</organism>
<accession>U2DSM5</accession>
<dbReference type="Gene3D" id="1.10.443.10">
    <property type="entry name" value="Intergrase catalytic core"/>
    <property type="match status" value="1"/>
</dbReference>
<dbReference type="InterPro" id="IPR002104">
    <property type="entry name" value="Integrase_catalytic"/>
</dbReference>
<evidence type="ECO:0000313" key="9">
    <source>
        <dbReference type="Proteomes" id="UP000016496"/>
    </source>
</evidence>
<dbReference type="HOGENOM" id="CLU_033139_2_3_10"/>
<dbReference type="PANTHER" id="PTHR30349">
    <property type="entry name" value="PHAGE INTEGRASE-RELATED"/>
    <property type="match status" value="1"/>
</dbReference>
<dbReference type="Pfam" id="PF00589">
    <property type="entry name" value="Phage_integrase"/>
    <property type="match status" value="1"/>
</dbReference>
<name>U2DSM5_9BACE</name>
<feature type="domain" description="Core-binding (CB)" evidence="7">
    <location>
        <begin position="145"/>
        <end position="227"/>
    </location>
</feature>
<evidence type="ECO:0000259" key="6">
    <source>
        <dbReference type="PROSITE" id="PS51898"/>
    </source>
</evidence>
<dbReference type="PROSITE" id="PS51898">
    <property type="entry name" value="TYR_RECOMBINASE"/>
    <property type="match status" value="1"/>
</dbReference>
<sequence length="430" mass="50101">MIINGLLPLLFRGKSCGVSQNCRKHVENIPRKGTIRKKTENKMSTVRIIQNTQRISKEGKAALYLSLYLGHEKVVIPCRLSVPAEKFDSKRGVMKGSGKEVKDINLILEKQKAKVNDILVRYRLRNMSLNKEAFIREYNNPSDYKSFHDFVAHYMKSYSRRIEMGTFKHHMSCMKKFREYCEGLQFHELTEDFLRGYLAYMRKELRNADSTAQRNLSTIKIYVSAAIKKGYMEHDPFKEFGVKRIKSNVDYLTEEELKELIELYNRRELPERWERTLGFFLFMCFTSLHISDARSITIDQIQNGVLTYYRIKNRNCKPEAIKIPISAPAEKLIEEFRGGREEGFLFQKLQCDQAINRQIKEIAAIPGIKKKVSAKTGRHTFATIFLRKTKDVATLQKLLGHSNLKETMIYAHVLDESKTEGMMCFNEFAI</sequence>
<protein>
    <submittedName>
        <fullName evidence="8">Site-specific recombinase, phage integrase family</fullName>
    </submittedName>
</protein>
<gene>
    <name evidence="8" type="ORF">HMPREF1981_02277</name>
</gene>
<evidence type="ECO:0000256" key="2">
    <source>
        <dbReference type="ARBA" id="ARBA00022908"/>
    </source>
</evidence>
<dbReference type="Pfam" id="PF17293">
    <property type="entry name" value="Arm-DNA-bind_5"/>
    <property type="match status" value="1"/>
</dbReference>
<dbReference type="InterPro" id="IPR025269">
    <property type="entry name" value="SAM-like_dom"/>
</dbReference>
<dbReference type="Proteomes" id="UP000016496">
    <property type="component" value="Unassembled WGS sequence"/>
</dbReference>
<dbReference type="AlphaFoldDB" id="U2DSM5"/>
<dbReference type="InterPro" id="IPR035386">
    <property type="entry name" value="Arm-DNA-bind_5"/>
</dbReference>
<dbReference type="CDD" id="cd01185">
    <property type="entry name" value="INTN1_C_like"/>
    <property type="match status" value="1"/>
</dbReference>
<dbReference type="GO" id="GO:0003677">
    <property type="term" value="F:DNA binding"/>
    <property type="evidence" value="ECO:0007669"/>
    <property type="project" value="UniProtKB-UniRule"/>
</dbReference>
<dbReference type="InterPro" id="IPR011010">
    <property type="entry name" value="DNA_brk_join_enz"/>
</dbReference>
<feature type="domain" description="Tyr recombinase" evidence="6">
    <location>
        <begin position="247"/>
        <end position="423"/>
    </location>
</feature>
<comment type="caution">
    <text evidence="8">The sequence shown here is derived from an EMBL/GenBank/DDBJ whole genome shotgun (WGS) entry which is preliminary data.</text>
</comment>
<keyword evidence="4" id="KW-0233">DNA recombination</keyword>
<evidence type="ECO:0000256" key="1">
    <source>
        <dbReference type="ARBA" id="ARBA00008857"/>
    </source>
</evidence>
<dbReference type="InterPro" id="IPR050090">
    <property type="entry name" value="Tyrosine_recombinase_XerCD"/>
</dbReference>
<dbReference type="EMBL" id="AWSV01000120">
    <property type="protein sequence ID" value="ERI84617.1"/>
    <property type="molecule type" value="Genomic_DNA"/>
</dbReference>